<keyword evidence="1" id="KW-1133">Transmembrane helix</keyword>
<accession>A0A2M8PC19</accession>
<organism evidence="2 5">
    <name type="scientific">Candidatus Thermofonsia Clade 1 bacterium</name>
    <dbReference type="NCBI Taxonomy" id="2364210"/>
    <lineage>
        <taxon>Bacteria</taxon>
        <taxon>Bacillati</taxon>
        <taxon>Chloroflexota</taxon>
        <taxon>Candidatus Thermofontia</taxon>
        <taxon>Candidatus Thermofonsia Clade 1</taxon>
    </lineage>
</organism>
<evidence type="ECO:0008006" key="6">
    <source>
        <dbReference type="Google" id="ProtNLM"/>
    </source>
</evidence>
<dbReference type="AlphaFoldDB" id="A0A2M8PC19"/>
<evidence type="ECO:0000256" key="1">
    <source>
        <dbReference type="SAM" id="Phobius"/>
    </source>
</evidence>
<keyword evidence="1" id="KW-0812">Transmembrane</keyword>
<accession>A0A2M8PX00</accession>
<dbReference type="EMBL" id="PGTL01000036">
    <property type="protein sequence ID" value="PJF42058.1"/>
    <property type="molecule type" value="Genomic_DNA"/>
</dbReference>
<keyword evidence="1" id="KW-0472">Membrane</keyword>
<dbReference type="Proteomes" id="UP000229681">
    <property type="component" value="Unassembled WGS sequence"/>
</dbReference>
<evidence type="ECO:0000313" key="4">
    <source>
        <dbReference type="Proteomes" id="UP000228947"/>
    </source>
</evidence>
<evidence type="ECO:0000313" key="2">
    <source>
        <dbReference type="EMBL" id="PJF35086.1"/>
    </source>
</evidence>
<gene>
    <name evidence="2" type="ORF">CUN49_12340</name>
    <name evidence="3" type="ORF">CUN50_05535</name>
</gene>
<dbReference type="EMBL" id="PGTM01000209">
    <property type="protein sequence ID" value="PJF35086.1"/>
    <property type="molecule type" value="Genomic_DNA"/>
</dbReference>
<evidence type="ECO:0000313" key="5">
    <source>
        <dbReference type="Proteomes" id="UP000229681"/>
    </source>
</evidence>
<sequence>MTDQLSQAQRLRLAKHIAHCQSCYAELQRELATVYELKRHLPALGQPNATQLARIWQGVKAQTWQKPPRYTDLRPASALLTLTLTLMCAAFVFRGSAAVAAPLPPSPAIVRATLTPIFTETPDPLGNAMARPTASLTALYANAPSAAPAPSARKP</sequence>
<proteinExistence type="predicted"/>
<comment type="caution">
    <text evidence="2">The sequence shown here is derived from an EMBL/GenBank/DDBJ whole genome shotgun (WGS) entry which is preliminary data.</text>
</comment>
<evidence type="ECO:0000313" key="3">
    <source>
        <dbReference type="EMBL" id="PJF42058.1"/>
    </source>
</evidence>
<name>A0A2M8PC19_9CHLR</name>
<reference evidence="4 5" key="1">
    <citation type="submission" date="2017-11" db="EMBL/GenBank/DDBJ databases">
        <title>Evolution of Phototrophy in the Chloroflexi Phylum Driven by Horizontal Gene Transfer.</title>
        <authorList>
            <person name="Ward L.M."/>
            <person name="Hemp J."/>
            <person name="Shih P.M."/>
            <person name="Mcglynn S.E."/>
            <person name="Fischer W."/>
        </authorList>
    </citation>
    <scope>NUCLEOTIDE SEQUENCE [LARGE SCALE GENOMIC DNA]</scope>
    <source>
        <strain evidence="3">CP1_1M</strain>
        <strain evidence="2">JP3_13</strain>
    </source>
</reference>
<dbReference type="Proteomes" id="UP000228947">
    <property type="component" value="Unassembled WGS sequence"/>
</dbReference>
<protein>
    <recommendedName>
        <fullName evidence="6">Zinc-finger domain-containing protein</fullName>
    </recommendedName>
</protein>
<feature type="transmembrane region" description="Helical" evidence="1">
    <location>
        <begin position="76"/>
        <end position="93"/>
    </location>
</feature>